<dbReference type="InterPro" id="IPR014729">
    <property type="entry name" value="Rossmann-like_a/b/a_fold"/>
</dbReference>
<proteinExistence type="predicted"/>
<reference evidence="2 3" key="1">
    <citation type="journal article" date="2010" name="Stand. Genomic Sci.">
        <title>Complete genome sequence of Methanothermus fervidus type strain (V24S).</title>
        <authorList>
            <person name="Anderson I."/>
            <person name="Djao O.D."/>
            <person name="Misra M."/>
            <person name="Chertkov O."/>
            <person name="Nolan M."/>
            <person name="Lucas S."/>
            <person name="Lapidus A."/>
            <person name="Del Rio T.G."/>
            <person name="Tice H."/>
            <person name="Cheng J.F."/>
            <person name="Tapia R."/>
            <person name="Han C."/>
            <person name="Goodwin L."/>
            <person name="Pitluck S."/>
            <person name="Liolios K."/>
            <person name="Ivanova N."/>
            <person name="Mavromatis K."/>
            <person name="Mikhailova N."/>
            <person name="Pati A."/>
            <person name="Brambilla E."/>
            <person name="Chen A."/>
            <person name="Palaniappan K."/>
            <person name="Land M."/>
            <person name="Hauser L."/>
            <person name="Chang Y.J."/>
            <person name="Jeffries C.D."/>
            <person name="Sikorski J."/>
            <person name="Spring S."/>
            <person name="Rohde M."/>
            <person name="Eichinger K."/>
            <person name="Huber H."/>
            <person name="Wirth R."/>
            <person name="Goker M."/>
            <person name="Detter J.C."/>
            <person name="Woyke T."/>
            <person name="Bristow J."/>
            <person name="Eisen J.A."/>
            <person name="Markowitz V."/>
            <person name="Hugenholtz P."/>
            <person name="Klenk H.P."/>
            <person name="Kyrpides N.C."/>
        </authorList>
    </citation>
    <scope>NUCLEOTIDE SEQUENCE [LARGE SCALE GENOMIC DNA]</scope>
    <source>
        <strain evidence="3">ATCC 43054 / DSM 2088 / JCM 10308 / V24 S</strain>
    </source>
</reference>
<dbReference type="Gene3D" id="1.20.58.620">
    <property type="match status" value="1"/>
</dbReference>
<dbReference type="OrthoDB" id="68916at2157"/>
<keyword evidence="3" id="KW-1185">Reference proteome</keyword>
<dbReference type="InterPro" id="IPR032266">
    <property type="entry name" value="HIGH_NTase1_ass"/>
</dbReference>
<evidence type="ECO:0000313" key="2">
    <source>
        <dbReference type="EMBL" id="ADP77255.1"/>
    </source>
</evidence>
<dbReference type="SUPFAM" id="SSF81585">
    <property type="entry name" value="PsbU/PolX domain-like"/>
    <property type="match status" value="1"/>
</dbReference>
<dbReference type="SUPFAM" id="SSF52374">
    <property type="entry name" value="Nucleotidylyl transferase"/>
    <property type="match status" value="1"/>
</dbReference>
<dbReference type="PANTHER" id="PTHR37825:SF1">
    <property type="entry name" value="TRNA(MET) CYTIDINE ACETATE LIGASE"/>
    <property type="match status" value="1"/>
</dbReference>
<dbReference type="Proteomes" id="UP000002315">
    <property type="component" value="Chromosome"/>
</dbReference>
<name>E3GY73_METFV</name>
<protein>
    <recommendedName>
        <fullName evidence="1">Putative cytidyltransferase-related C-terminal region domain-containing protein</fullName>
    </recommendedName>
</protein>
<evidence type="ECO:0000313" key="3">
    <source>
        <dbReference type="Proteomes" id="UP000002315"/>
    </source>
</evidence>
<dbReference type="STRING" id="523846.Mfer_0455"/>
<sequence>MDIEKDVELIKRDADRVPKFKKIKKTTKIIADFTEYSPLHKGHRYCMFKAKEKVPDGIFVAVIPGPTERSGRGLPYIMSRYARARAAIAVGADIAVEGPPMGVMGSGQYSLCLAKMFKALNTDYIPRGYKPAPNFNKILKRINDGHIIVPKPYKIIDTTTNEILLEDPLEEDNYVIVSLSKSLGKIGFNFKNKFIFVKRISGVSGTKIRNAVYKGKLESVKDMLPEETYKVLKEELRAGRAPLYRNEEKILENANTLNYEELLNLNLIDEKTAKKLIANRPYKSIKEIEKAIPAGFSTHHKQRILSVLEAKIDKDTISKYIENYPATIRVLGYKDSKTFRVFKNNVPHRRIVT</sequence>
<dbReference type="Pfam" id="PF05636">
    <property type="entry name" value="HIGH_NTase1"/>
    <property type="match status" value="1"/>
</dbReference>
<dbReference type="Gene3D" id="3.40.50.620">
    <property type="entry name" value="HUPs"/>
    <property type="match status" value="1"/>
</dbReference>
<dbReference type="PANTHER" id="PTHR37825">
    <property type="entry name" value="TRNA(MET) CYTIDINE ACETATE LIGASE"/>
    <property type="match status" value="1"/>
</dbReference>
<gene>
    <name evidence="2" type="ordered locus">Mfer_0455</name>
</gene>
<accession>E3GY73</accession>
<dbReference type="InterPro" id="IPR008513">
    <property type="entry name" value="tRNA(Met)_cyd_acetate_ligase"/>
</dbReference>
<evidence type="ECO:0000259" key="1">
    <source>
        <dbReference type="Pfam" id="PF16581"/>
    </source>
</evidence>
<dbReference type="Pfam" id="PF16581">
    <property type="entry name" value="HIGH_NTase1_ass"/>
    <property type="match status" value="1"/>
</dbReference>
<organism evidence="2 3">
    <name type="scientific">Methanothermus fervidus (strain ATCC 43054 / DSM 2088 / JCM 10308 / V24 S)</name>
    <dbReference type="NCBI Taxonomy" id="523846"/>
    <lineage>
        <taxon>Archaea</taxon>
        <taxon>Methanobacteriati</taxon>
        <taxon>Methanobacteriota</taxon>
        <taxon>Methanomada group</taxon>
        <taxon>Methanobacteria</taxon>
        <taxon>Methanobacteriales</taxon>
        <taxon>Methanothermaceae</taxon>
        <taxon>Methanothermus</taxon>
    </lineage>
</organism>
<dbReference type="KEGG" id="mfv:Mfer_0455"/>
<dbReference type="HOGENOM" id="CLU_777585_0_0_2"/>
<feature type="domain" description="Putative cytidyltransferase-related C-terminal region" evidence="1">
    <location>
        <begin position="130"/>
        <end position="332"/>
    </location>
</feature>
<dbReference type="EMBL" id="CP002278">
    <property type="protein sequence ID" value="ADP77255.1"/>
    <property type="molecule type" value="Genomic_DNA"/>
</dbReference>
<dbReference type="AlphaFoldDB" id="E3GY73"/>